<evidence type="ECO:0000313" key="1">
    <source>
        <dbReference type="EMBL" id="MBD8526386.1"/>
    </source>
</evidence>
<dbReference type="AlphaFoldDB" id="A0AAW3ZQ18"/>
<reference evidence="1 2" key="1">
    <citation type="submission" date="2020-09" db="EMBL/GenBank/DDBJ databases">
        <title>Pseudoxanthomonas sp. CAU 1598 isolated from sand of Yaerae Beach.</title>
        <authorList>
            <person name="Kim W."/>
        </authorList>
    </citation>
    <scope>NUCLEOTIDE SEQUENCE [LARGE SCALE GENOMIC DNA]</scope>
    <source>
        <strain evidence="1 2">CAU 1598</strain>
    </source>
</reference>
<name>A0AAW3ZQ18_9GAMM</name>
<evidence type="ECO:0000313" key="2">
    <source>
        <dbReference type="Proteomes" id="UP000613768"/>
    </source>
</evidence>
<dbReference type="Proteomes" id="UP000613768">
    <property type="component" value="Unassembled WGS sequence"/>
</dbReference>
<organism evidence="1 2">
    <name type="scientific">Pseudomarimonas arenosa</name>
    <dbReference type="NCBI Taxonomy" id="2774145"/>
    <lineage>
        <taxon>Bacteria</taxon>
        <taxon>Pseudomonadati</taxon>
        <taxon>Pseudomonadota</taxon>
        <taxon>Gammaproteobacteria</taxon>
        <taxon>Lysobacterales</taxon>
        <taxon>Lysobacteraceae</taxon>
        <taxon>Pseudomarimonas</taxon>
    </lineage>
</organism>
<sequence length="176" mass="19475">MNASALLLLLASPNASQSSTTLALAEAFYSQGEALNVFGLPREAEAARLSRYIDSSLLRSLEQARVKEDECSRLTAEGDKPPIWEGAIFTGAVEGASQVLSMKGRDADATTVEVKLVYVDDNFPNGHRYHRIEWQIALRMKPDGTGWKIYDLEFAEAPPLSQQIANYLQMDCDVDY</sequence>
<gene>
    <name evidence="1" type="ORF">IFO71_11620</name>
</gene>
<evidence type="ECO:0008006" key="3">
    <source>
        <dbReference type="Google" id="ProtNLM"/>
    </source>
</evidence>
<accession>A0AAW3ZQ18</accession>
<dbReference type="RefSeq" id="WP_192029808.1">
    <property type="nucleotide sequence ID" value="NZ_JACYTR010000022.1"/>
</dbReference>
<keyword evidence="2" id="KW-1185">Reference proteome</keyword>
<protein>
    <recommendedName>
        <fullName evidence="3">DUF3828 domain-containing protein</fullName>
    </recommendedName>
</protein>
<dbReference type="EMBL" id="JACYTR010000022">
    <property type="protein sequence ID" value="MBD8526386.1"/>
    <property type="molecule type" value="Genomic_DNA"/>
</dbReference>
<comment type="caution">
    <text evidence="1">The sequence shown here is derived from an EMBL/GenBank/DDBJ whole genome shotgun (WGS) entry which is preliminary data.</text>
</comment>
<proteinExistence type="predicted"/>